<evidence type="ECO:0000256" key="12">
    <source>
        <dbReference type="ARBA" id="ARBA00022840"/>
    </source>
</evidence>
<dbReference type="KEGG" id="gur:Gura_1987"/>
<keyword evidence="7" id="KW-0597">Phosphoprotein</keyword>
<dbReference type="InterPro" id="IPR004358">
    <property type="entry name" value="Sig_transdc_His_kin-like_C"/>
</dbReference>
<dbReference type="InterPro" id="IPR005467">
    <property type="entry name" value="His_kinase_dom"/>
</dbReference>
<dbReference type="Pfam" id="PF02518">
    <property type="entry name" value="HATPase_c"/>
    <property type="match status" value="1"/>
</dbReference>
<dbReference type="Pfam" id="PF00512">
    <property type="entry name" value="HisKA"/>
    <property type="match status" value="1"/>
</dbReference>
<sequence>MFSKSDKETTSADPALLPSRSWSISRRLIAHYSLSAFLIFNLSIALVHLGLVTITEKQSNRYLQDEINVIERLYKAGNNLKRLEQKLEVGYAAREFMKTYARILDAKGQVILQTHLMTKVVPATVFSQPNDSGYPDKGIRWKDENGKVFLLRSLWLDDEGANGNRIILQIALDISHLDRIVKDFREVLLAVIIFGTIISAVLAAIIVRKGLRPLNEITERTMHISAYNLDERMNMPHWPKEVKTLAIAFDDMLDRLQDSFDRLSSYVSNMAHELRTPINVLMGEAEVALTKARSSSDYRRVIESNLEEYGRLSRIIDSLLFIARTDIRKSTLLREEIIVSQEVKKIVEYYQPLADDKELSITWTGNATLSADPTLFRRAISNLLSNAIHYTTSGGRIEISTRQADNLSIEVTVADTGCGMCKEELPKIFDRFYRIDASRHVHPEGTGLGLAIVKSIMDLHGGTVSIESEPSKGTSITLKFPPPNITKSS</sequence>
<keyword evidence="10" id="KW-0547">Nucleotide-binding</keyword>
<dbReference type="RefSeq" id="WP_011938880.1">
    <property type="nucleotide sequence ID" value="NC_009483.1"/>
</dbReference>
<gene>
    <name evidence="19" type="ordered locus">Gura_1987</name>
</gene>
<dbReference type="CDD" id="cd00082">
    <property type="entry name" value="HisKA"/>
    <property type="match status" value="1"/>
</dbReference>
<evidence type="ECO:0000256" key="5">
    <source>
        <dbReference type="ARBA" id="ARBA00022475"/>
    </source>
</evidence>
<dbReference type="AlphaFoldDB" id="A5GFH2"/>
<dbReference type="SUPFAM" id="SSF55874">
    <property type="entry name" value="ATPase domain of HSP90 chaperone/DNA topoisomerase II/histidine kinase"/>
    <property type="match status" value="1"/>
</dbReference>
<evidence type="ECO:0000256" key="8">
    <source>
        <dbReference type="ARBA" id="ARBA00022679"/>
    </source>
</evidence>
<dbReference type="PROSITE" id="PS50109">
    <property type="entry name" value="HIS_KIN"/>
    <property type="match status" value="1"/>
</dbReference>
<dbReference type="OrthoDB" id="9815202at2"/>
<dbReference type="SMART" id="SM00388">
    <property type="entry name" value="HisKA"/>
    <property type="match status" value="1"/>
</dbReference>
<dbReference type="InterPro" id="IPR036890">
    <property type="entry name" value="HATPase_C_sf"/>
</dbReference>
<dbReference type="SUPFAM" id="SSF158472">
    <property type="entry name" value="HAMP domain-like"/>
    <property type="match status" value="1"/>
</dbReference>
<feature type="domain" description="HAMP" evidence="18">
    <location>
        <begin position="208"/>
        <end position="261"/>
    </location>
</feature>
<reference evidence="19 20" key="1">
    <citation type="submission" date="2007-05" db="EMBL/GenBank/DDBJ databases">
        <title>Complete sequence of Geobacter uraniireducens Rf4.</title>
        <authorList>
            <consortium name="US DOE Joint Genome Institute"/>
            <person name="Copeland A."/>
            <person name="Lucas S."/>
            <person name="Lapidus A."/>
            <person name="Barry K."/>
            <person name="Detter J.C."/>
            <person name="Glavina del Rio T."/>
            <person name="Hammon N."/>
            <person name="Israni S."/>
            <person name="Dalin E."/>
            <person name="Tice H."/>
            <person name="Pitluck S."/>
            <person name="Chertkov O."/>
            <person name="Brettin T."/>
            <person name="Bruce D."/>
            <person name="Han C."/>
            <person name="Schmutz J."/>
            <person name="Larimer F."/>
            <person name="Land M."/>
            <person name="Hauser L."/>
            <person name="Kyrpides N."/>
            <person name="Mikhailova N."/>
            <person name="Shelobolina E."/>
            <person name="Aklujkar M."/>
            <person name="Lovley D."/>
            <person name="Richardson P."/>
        </authorList>
    </citation>
    <scope>NUCLEOTIDE SEQUENCE [LARGE SCALE GENOMIC DNA]</scope>
    <source>
        <strain evidence="19 20">Rf4</strain>
    </source>
</reference>
<protein>
    <recommendedName>
        <fullName evidence="4">histidine kinase</fullName>
        <ecNumber evidence="4">2.7.13.3</ecNumber>
    </recommendedName>
</protein>
<evidence type="ECO:0000256" key="14">
    <source>
        <dbReference type="ARBA" id="ARBA00023012"/>
    </source>
</evidence>
<dbReference type="InterPro" id="IPR003661">
    <property type="entry name" value="HisK_dim/P_dom"/>
</dbReference>
<dbReference type="InterPro" id="IPR006290">
    <property type="entry name" value="CztS_silS_copS"/>
</dbReference>
<keyword evidence="8 19" id="KW-0808">Transferase</keyword>
<dbReference type="PROSITE" id="PS50885">
    <property type="entry name" value="HAMP"/>
    <property type="match status" value="1"/>
</dbReference>
<feature type="domain" description="Histidine kinase" evidence="17">
    <location>
        <begin position="269"/>
        <end position="484"/>
    </location>
</feature>
<dbReference type="InterPro" id="IPR036097">
    <property type="entry name" value="HisK_dim/P_sf"/>
</dbReference>
<evidence type="ECO:0000256" key="7">
    <source>
        <dbReference type="ARBA" id="ARBA00022553"/>
    </source>
</evidence>
<evidence type="ECO:0000256" key="4">
    <source>
        <dbReference type="ARBA" id="ARBA00012438"/>
    </source>
</evidence>
<evidence type="ECO:0000256" key="16">
    <source>
        <dbReference type="SAM" id="Phobius"/>
    </source>
</evidence>
<dbReference type="InterPro" id="IPR003660">
    <property type="entry name" value="HAMP_dom"/>
</dbReference>
<evidence type="ECO:0000313" key="19">
    <source>
        <dbReference type="EMBL" id="ABQ26177.1"/>
    </source>
</evidence>
<keyword evidence="20" id="KW-1185">Reference proteome</keyword>
<dbReference type="Gene3D" id="1.10.287.130">
    <property type="match status" value="1"/>
</dbReference>
<proteinExistence type="predicted"/>
<dbReference type="InterPro" id="IPR003594">
    <property type="entry name" value="HATPase_dom"/>
</dbReference>
<keyword evidence="11 19" id="KW-0418">Kinase</keyword>
<evidence type="ECO:0000256" key="3">
    <source>
        <dbReference type="ARBA" id="ARBA00004533"/>
    </source>
</evidence>
<keyword evidence="9 16" id="KW-0812">Transmembrane</keyword>
<feature type="transmembrane region" description="Helical" evidence="16">
    <location>
        <begin position="29"/>
        <end position="54"/>
    </location>
</feature>
<feature type="transmembrane region" description="Helical" evidence="16">
    <location>
        <begin position="187"/>
        <end position="207"/>
    </location>
</feature>
<evidence type="ECO:0000256" key="9">
    <source>
        <dbReference type="ARBA" id="ARBA00022692"/>
    </source>
</evidence>
<dbReference type="EC" id="2.7.13.3" evidence="4"/>
<evidence type="ECO:0000256" key="11">
    <source>
        <dbReference type="ARBA" id="ARBA00022777"/>
    </source>
</evidence>
<evidence type="ECO:0000256" key="6">
    <source>
        <dbReference type="ARBA" id="ARBA00022519"/>
    </source>
</evidence>
<keyword evidence="6" id="KW-0997">Cell inner membrane</keyword>
<dbReference type="PANTHER" id="PTHR45436">
    <property type="entry name" value="SENSOR HISTIDINE KINASE YKOH"/>
    <property type="match status" value="1"/>
</dbReference>
<dbReference type="SMART" id="SM00304">
    <property type="entry name" value="HAMP"/>
    <property type="match status" value="1"/>
</dbReference>
<evidence type="ECO:0000256" key="2">
    <source>
        <dbReference type="ARBA" id="ARBA00004141"/>
    </source>
</evidence>
<dbReference type="EMBL" id="CP000698">
    <property type="protein sequence ID" value="ABQ26177.1"/>
    <property type="molecule type" value="Genomic_DNA"/>
</dbReference>
<dbReference type="STRING" id="351605.Gura_1987"/>
<dbReference type="PANTHER" id="PTHR45436:SF15">
    <property type="entry name" value="SENSOR HISTIDINE KINASE CUSS"/>
    <property type="match status" value="1"/>
</dbReference>
<dbReference type="CDD" id="cd00075">
    <property type="entry name" value="HATPase"/>
    <property type="match status" value="1"/>
</dbReference>
<dbReference type="Gene3D" id="6.10.340.10">
    <property type="match status" value="1"/>
</dbReference>
<keyword evidence="5" id="KW-1003">Cell membrane</keyword>
<keyword evidence="15 16" id="KW-0472">Membrane</keyword>
<comment type="catalytic activity">
    <reaction evidence="1">
        <text>ATP + protein L-histidine = ADP + protein N-phospho-L-histidine.</text>
        <dbReference type="EC" id="2.7.13.3"/>
    </reaction>
</comment>
<dbReference type="SUPFAM" id="SSF47384">
    <property type="entry name" value="Homodimeric domain of signal transducing histidine kinase"/>
    <property type="match status" value="1"/>
</dbReference>
<dbReference type="NCBIfam" id="TIGR01386">
    <property type="entry name" value="cztS_silS_copS"/>
    <property type="match status" value="1"/>
</dbReference>
<dbReference type="CDD" id="cd06225">
    <property type="entry name" value="HAMP"/>
    <property type="match status" value="1"/>
</dbReference>
<dbReference type="HOGENOM" id="CLU_000445_89_6_7"/>
<evidence type="ECO:0000259" key="17">
    <source>
        <dbReference type="PROSITE" id="PS50109"/>
    </source>
</evidence>
<keyword evidence="13 16" id="KW-1133">Transmembrane helix</keyword>
<name>A5GFH2_GEOUR</name>
<dbReference type="FunFam" id="3.30.565.10:FF:000006">
    <property type="entry name" value="Sensor histidine kinase WalK"/>
    <property type="match status" value="1"/>
</dbReference>
<dbReference type="Proteomes" id="UP000006695">
    <property type="component" value="Chromosome"/>
</dbReference>
<dbReference type="InterPro" id="IPR050428">
    <property type="entry name" value="TCS_sensor_his_kinase"/>
</dbReference>
<evidence type="ECO:0000256" key="15">
    <source>
        <dbReference type="ARBA" id="ARBA00023136"/>
    </source>
</evidence>
<evidence type="ECO:0000259" key="18">
    <source>
        <dbReference type="PROSITE" id="PS50885"/>
    </source>
</evidence>
<evidence type="ECO:0000256" key="13">
    <source>
        <dbReference type="ARBA" id="ARBA00022989"/>
    </source>
</evidence>
<accession>A5GFH2</accession>
<organism evidence="19 20">
    <name type="scientific">Geotalea uraniireducens (strain Rf4)</name>
    <name type="common">Geobacter uraniireducens</name>
    <dbReference type="NCBI Taxonomy" id="351605"/>
    <lineage>
        <taxon>Bacteria</taxon>
        <taxon>Pseudomonadati</taxon>
        <taxon>Thermodesulfobacteriota</taxon>
        <taxon>Desulfuromonadia</taxon>
        <taxon>Geobacterales</taxon>
        <taxon>Geobacteraceae</taxon>
        <taxon>Geotalea</taxon>
    </lineage>
</organism>
<dbReference type="GO" id="GO:0005886">
    <property type="term" value="C:plasma membrane"/>
    <property type="evidence" value="ECO:0007669"/>
    <property type="project" value="UniProtKB-SubCell"/>
</dbReference>
<dbReference type="Pfam" id="PF00672">
    <property type="entry name" value="HAMP"/>
    <property type="match status" value="1"/>
</dbReference>
<dbReference type="SMART" id="SM00387">
    <property type="entry name" value="HATPase_c"/>
    <property type="match status" value="1"/>
</dbReference>
<evidence type="ECO:0000256" key="10">
    <source>
        <dbReference type="ARBA" id="ARBA00022741"/>
    </source>
</evidence>
<dbReference type="Gene3D" id="3.30.565.10">
    <property type="entry name" value="Histidine kinase-like ATPase, C-terminal domain"/>
    <property type="match status" value="1"/>
</dbReference>
<evidence type="ECO:0000256" key="1">
    <source>
        <dbReference type="ARBA" id="ARBA00000085"/>
    </source>
</evidence>
<evidence type="ECO:0000313" key="20">
    <source>
        <dbReference type="Proteomes" id="UP000006695"/>
    </source>
</evidence>
<comment type="subcellular location">
    <subcellularLocation>
        <location evidence="3">Cell inner membrane</location>
    </subcellularLocation>
    <subcellularLocation>
        <location evidence="2">Membrane</location>
        <topology evidence="2">Multi-pass membrane protein</topology>
    </subcellularLocation>
</comment>
<keyword evidence="12" id="KW-0067">ATP-binding</keyword>
<dbReference type="GO" id="GO:0000155">
    <property type="term" value="F:phosphorelay sensor kinase activity"/>
    <property type="evidence" value="ECO:0007669"/>
    <property type="project" value="InterPro"/>
</dbReference>
<dbReference type="PRINTS" id="PR00344">
    <property type="entry name" value="BCTRLSENSOR"/>
</dbReference>
<keyword evidence="14" id="KW-0902">Two-component regulatory system</keyword>
<dbReference type="GO" id="GO:0005524">
    <property type="term" value="F:ATP binding"/>
    <property type="evidence" value="ECO:0007669"/>
    <property type="project" value="UniProtKB-KW"/>
</dbReference>